<dbReference type="Proteomes" id="UP001163115">
    <property type="component" value="Chromosome"/>
</dbReference>
<dbReference type="EMBL" id="CP113524">
    <property type="protein sequence ID" value="WAJ24248.1"/>
    <property type="molecule type" value="Genomic_DNA"/>
</dbReference>
<reference evidence="2" key="1">
    <citation type="submission" date="2022-11" db="EMBL/GenBank/DDBJ databases">
        <title>Lacrimispora xylanolytica sy1, complete genome.</title>
        <authorList>
            <person name="Choi S."/>
        </authorList>
    </citation>
    <scope>NUCLEOTIDE SEQUENCE</scope>
    <source>
        <strain evidence="2">Sy1</strain>
    </source>
</reference>
<dbReference type="PANTHER" id="PTHR12147:SF26">
    <property type="entry name" value="PEPTIDASE M28 DOMAIN-CONTAINING PROTEIN"/>
    <property type="match status" value="1"/>
</dbReference>
<dbReference type="PANTHER" id="PTHR12147">
    <property type="entry name" value="METALLOPEPTIDASE M28 FAMILY MEMBER"/>
    <property type="match status" value="1"/>
</dbReference>
<dbReference type="RefSeq" id="WP_024837640.1">
    <property type="nucleotide sequence ID" value="NZ_CP113524.1"/>
</dbReference>
<feature type="domain" description="Peptidase M28" evidence="1">
    <location>
        <begin position="58"/>
        <end position="195"/>
    </location>
</feature>
<dbReference type="Gene3D" id="3.40.630.10">
    <property type="entry name" value="Zn peptidases"/>
    <property type="match status" value="1"/>
</dbReference>
<evidence type="ECO:0000313" key="3">
    <source>
        <dbReference type="Proteomes" id="UP001163115"/>
    </source>
</evidence>
<protein>
    <submittedName>
        <fullName evidence="2">M28 family peptidase</fullName>
    </submittedName>
</protein>
<dbReference type="SUPFAM" id="SSF53187">
    <property type="entry name" value="Zn-dependent exopeptidases"/>
    <property type="match status" value="1"/>
</dbReference>
<sequence>MKSSQYITQLSLKDPAERREALKTVLKQEELSFYTQEEEPSSKAPKGIINILLTPWSNDPGLLFCAHYDAVPGSFGANDNAASLCILIELAKVLKEKNISARIVFFDGEETGNTGSKLFVASKEMESITGVVNLDVCGFGDTIAVYDRGNAKKEPVRSFCSKTILDSHNGLLVKYLPPSDEASFTGRRVPAISVAIIPHWDIQYLSALSQMGSGILGRPPEFDMILSQMEVTTTMHGGYRDSPEWVQKEAMNRIYRYLLEAIMTRPERKKGWFQGWGISSPSTFNTRNNMD</sequence>
<dbReference type="InterPro" id="IPR007484">
    <property type="entry name" value="Peptidase_M28"/>
</dbReference>
<dbReference type="Pfam" id="PF04389">
    <property type="entry name" value="Peptidase_M28"/>
    <property type="match status" value="1"/>
</dbReference>
<evidence type="ECO:0000313" key="2">
    <source>
        <dbReference type="EMBL" id="WAJ24248.1"/>
    </source>
</evidence>
<name>A0ABY7ADC6_9FIRM</name>
<keyword evidence="3" id="KW-1185">Reference proteome</keyword>
<accession>A0ABY7ADC6</accession>
<dbReference type="InterPro" id="IPR045175">
    <property type="entry name" value="M28_fam"/>
</dbReference>
<organism evidence="2 3">
    <name type="scientific">Lacrimispora xylanolytica</name>
    <dbReference type="NCBI Taxonomy" id="29375"/>
    <lineage>
        <taxon>Bacteria</taxon>
        <taxon>Bacillati</taxon>
        <taxon>Bacillota</taxon>
        <taxon>Clostridia</taxon>
        <taxon>Lachnospirales</taxon>
        <taxon>Lachnospiraceae</taxon>
        <taxon>Lacrimispora</taxon>
    </lineage>
</organism>
<proteinExistence type="predicted"/>
<gene>
    <name evidence="2" type="ORF">OW255_01630</name>
</gene>
<evidence type="ECO:0000259" key="1">
    <source>
        <dbReference type="Pfam" id="PF04389"/>
    </source>
</evidence>